<keyword evidence="2" id="KW-1185">Reference proteome</keyword>
<gene>
    <name evidence="1" type="ORF">DPMN_183448</name>
</gene>
<accession>A0A9D4I5I8</accession>
<comment type="caution">
    <text evidence="1">The sequence shown here is derived from an EMBL/GenBank/DDBJ whole genome shotgun (WGS) entry which is preliminary data.</text>
</comment>
<organism evidence="1 2">
    <name type="scientific">Dreissena polymorpha</name>
    <name type="common">Zebra mussel</name>
    <name type="synonym">Mytilus polymorpha</name>
    <dbReference type="NCBI Taxonomy" id="45954"/>
    <lineage>
        <taxon>Eukaryota</taxon>
        <taxon>Metazoa</taxon>
        <taxon>Spiralia</taxon>
        <taxon>Lophotrochozoa</taxon>
        <taxon>Mollusca</taxon>
        <taxon>Bivalvia</taxon>
        <taxon>Autobranchia</taxon>
        <taxon>Heteroconchia</taxon>
        <taxon>Euheterodonta</taxon>
        <taxon>Imparidentia</taxon>
        <taxon>Neoheterodontei</taxon>
        <taxon>Myida</taxon>
        <taxon>Dreissenoidea</taxon>
        <taxon>Dreissenidae</taxon>
        <taxon>Dreissena</taxon>
    </lineage>
</organism>
<sequence>MFIETTFMRYGHGPGGIIGITLKESALKRWALSLHICSHLIQDIKCTRNIEEESAHPIVLIGRIFKRKFDTCIDPMNPAEHSTGVLNIVSGRIDNECVNVDDALAIGMEQMIAFENTWPEGFHSKLTNKAGTIYDTDLIYGRISRLERCPKPRTFNGADLNSGTRTGRASTQQIILTNFENKVQLIDLICEDFRLQHKLIITGSSDIPCTPAMHHVLQLPSNVQLCEQINKGGR</sequence>
<dbReference type="Proteomes" id="UP000828390">
    <property type="component" value="Unassembled WGS sequence"/>
</dbReference>
<dbReference type="AlphaFoldDB" id="A0A9D4I5I8"/>
<protein>
    <submittedName>
        <fullName evidence="1">Uncharacterized protein</fullName>
    </submittedName>
</protein>
<name>A0A9D4I5I8_DREPO</name>
<reference evidence="1" key="2">
    <citation type="submission" date="2020-11" db="EMBL/GenBank/DDBJ databases">
        <authorList>
            <person name="McCartney M.A."/>
            <person name="Auch B."/>
            <person name="Kono T."/>
            <person name="Mallez S."/>
            <person name="Becker A."/>
            <person name="Gohl D.M."/>
            <person name="Silverstein K.A.T."/>
            <person name="Koren S."/>
            <person name="Bechman K.B."/>
            <person name="Herman A."/>
            <person name="Abrahante J.E."/>
            <person name="Garbe J."/>
        </authorList>
    </citation>
    <scope>NUCLEOTIDE SEQUENCE</scope>
    <source>
        <strain evidence="1">Duluth1</strain>
        <tissue evidence="1">Whole animal</tissue>
    </source>
</reference>
<proteinExistence type="predicted"/>
<dbReference type="EMBL" id="JAIWYP010000010">
    <property type="protein sequence ID" value="KAH3748959.1"/>
    <property type="molecule type" value="Genomic_DNA"/>
</dbReference>
<evidence type="ECO:0000313" key="2">
    <source>
        <dbReference type="Proteomes" id="UP000828390"/>
    </source>
</evidence>
<evidence type="ECO:0000313" key="1">
    <source>
        <dbReference type="EMBL" id="KAH3748959.1"/>
    </source>
</evidence>
<reference evidence="1" key="1">
    <citation type="journal article" date="2019" name="bioRxiv">
        <title>The Genome of the Zebra Mussel, Dreissena polymorpha: A Resource for Invasive Species Research.</title>
        <authorList>
            <person name="McCartney M.A."/>
            <person name="Auch B."/>
            <person name="Kono T."/>
            <person name="Mallez S."/>
            <person name="Zhang Y."/>
            <person name="Obille A."/>
            <person name="Becker A."/>
            <person name="Abrahante J.E."/>
            <person name="Garbe J."/>
            <person name="Badalamenti J.P."/>
            <person name="Herman A."/>
            <person name="Mangelson H."/>
            <person name="Liachko I."/>
            <person name="Sullivan S."/>
            <person name="Sone E.D."/>
            <person name="Koren S."/>
            <person name="Silverstein K.A.T."/>
            <person name="Beckman K.B."/>
            <person name="Gohl D.M."/>
        </authorList>
    </citation>
    <scope>NUCLEOTIDE SEQUENCE</scope>
    <source>
        <strain evidence="1">Duluth1</strain>
        <tissue evidence="1">Whole animal</tissue>
    </source>
</reference>